<evidence type="ECO:0000256" key="1">
    <source>
        <dbReference type="SAM" id="SignalP"/>
    </source>
</evidence>
<evidence type="ECO:0000313" key="2">
    <source>
        <dbReference type="EMBL" id="MFC0349907.1"/>
    </source>
</evidence>
<comment type="caution">
    <text evidence="2">The sequence shown here is derived from an EMBL/GenBank/DDBJ whole genome shotgun (WGS) entry which is preliminary data.</text>
</comment>
<dbReference type="Proteomes" id="UP001589844">
    <property type="component" value="Unassembled WGS sequence"/>
</dbReference>
<sequence>MSNQVVLALSSLLSSVLLNLGSSAWNESYAQLPVASNQVSSQDAHKFLTQFEAVDESQKQAWKMFTDGQTGQIKHLPGAVENWVQAANKKEACRVYAATFVEPGKAPWWEKVGNYIHWDGACIDGYAAGIGREFTFEEGQLSAWLADYEGVKKAPQYYLVTHYDKQTIEFKAAAHPLYVSLQYVLNTSGDAKSDKSAKQLAVNYSVLNMTENRLYRKEGAVGIDQVSKSMMLPNKNSYAVVQNISPVTQFSYHTSVNSLWQRMGYSVVYANSGLEAKTMQLFNATPEKTQETNLPSTYINHLKTVNAKIDRNLRTGEQVLQRTFEVLAKYRTRVCQGVVKVDFMDSLQYGRLCLENGELSVFDDWVVTSLKKQQLAHEQLKQEILRRKELLAKAPANVSANATNNNHANKMTANLQQFVNDIEKSTRSISDFSRSSMEAKPHWEGLSSDMKNCAIVANLVQCKLP</sequence>
<keyword evidence="1" id="KW-0732">Signal</keyword>
<dbReference type="EMBL" id="JBHLXJ010000009">
    <property type="protein sequence ID" value="MFC0349907.1"/>
    <property type="molecule type" value="Genomic_DNA"/>
</dbReference>
<proteinExistence type="predicted"/>
<reference evidence="2 3" key="1">
    <citation type="submission" date="2024-09" db="EMBL/GenBank/DDBJ databases">
        <authorList>
            <person name="Sun Q."/>
            <person name="Mori K."/>
        </authorList>
    </citation>
    <scope>NUCLEOTIDE SEQUENCE [LARGE SCALE GENOMIC DNA]</scope>
    <source>
        <strain evidence="2 3">CCM 8677</strain>
    </source>
</reference>
<evidence type="ECO:0000313" key="3">
    <source>
        <dbReference type="Proteomes" id="UP001589844"/>
    </source>
</evidence>
<feature type="chain" id="PRO_5047105830" evidence="1">
    <location>
        <begin position="25"/>
        <end position="465"/>
    </location>
</feature>
<protein>
    <submittedName>
        <fullName evidence="2">Uncharacterized protein</fullName>
    </submittedName>
</protein>
<name>A0ABV6IDK2_9BURK</name>
<gene>
    <name evidence="2" type="ORF">ACFFJH_08815</name>
</gene>
<dbReference type="RefSeq" id="WP_390211745.1">
    <property type="nucleotide sequence ID" value="NZ_JBHLXJ010000009.1"/>
</dbReference>
<feature type="signal peptide" evidence="1">
    <location>
        <begin position="1"/>
        <end position="24"/>
    </location>
</feature>
<accession>A0ABV6IDK2</accession>
<keyword evidence="3" id="KW-1185">Reference proteome</keyword>
<organism evidence="2 3">
    <name type="scientific">Undibacterium danionis</name>
    <dbReference type="NCBI Taxonomy" id="1812100"/>
    <lineage>
        <taxon>Bacteria</taxon>
        <taxon>Pseudomonadati</taxon>
        <taxon>Pseudomonadota</taxon>
        <taxon>Betaproteobacteria</taxon>
        <taxon>Burkholderiales</taxon>
        <taxon>Oxalobacteraceae</taxon>
        <taxon>Undibacterium</taxon>
    </lineage>
</organism>